<evidence type="ECO:0000313" key="1">
    <source>
        <dbReference type="EMBL" id="CUR56485.1"/>
    </source>
</evidence>
<dbReference type="AlphaFoldDB" id="A0A2P2C384"/>
<dbReference type="EMBL" id="CZKA01000029">
    <property type="protein sequence ID" value="CUR56485.1"/>
    <property type="molecule type" value="Genomic_DNA"/>
</dbReference>
<gene>
    <name evidence="1" type="ORF">NOCA2350022</name>
</gene>
<name>A0A2P2C384_9ZZZZ</name>
<protein>
    <submittedName>
        <fullName evidence="1">Uncharacterized protein</fullName>
    </submittedName>
</protein>
<organism evidence="1">
    <name type="scientific">metagenome</name>
    <dbReference type="NCBI Taxonomy" id="256318"/>
    <lineage>
        <taxon>unclassified sequences</taxon>
        <taxon>metagenomes</taxon>
    </lineage>
</organism>
<reference evidence="1" key="1">
    <citation type="submission" date="2015-08" db="EMBL/GenBank/DDBJ databases">
        <authorList>
            <person name="Babu N.S."/>
            <person name="Beckwith C.J."/>
            <person name="Beseler K.G."/>
            <person name="Brison A."/>
            <person name="Carone J.V."/>
            <person name="Caskin T.P."/>
            <person name="Diamond M."/>
            <person name="Durham M.E."/>
            <person name="Foxe J.M."/>
            <person name="Go M."/>
            <person name="Henderson B.A."/>
            <person name="Jones I.B."/>
            <person name="McGettigan J.A."/>
            <person name="Micheletti S.J."/>
            <person name="Nasrallah M.E."/>
            <person name="Ortiz D."/>
            <person name="Piller C.R."/>
            <person name="Privatt S.R."/>
            <person name="Schneider S.L."/>
            <person name="Sharp S."/>
            <person name="Smith T.C."/>
            <person name="Stanton J.D."/>
            <person name="Ullery H.E."/>
            <person name="Wilson R.J."/>
            <person name="Serrano M.G."/>
            <person name="Buck G."/>
            <person name="Lee V."/>
            <person name="Wang Y."/>
            <person name="Carvalho R."/>
            <person name="Voegtly L."/>
            <person name="Shi R."/>
            <person name="Duckworth R."/>
            <person name="Johnson A."/>
            <person name="Loviza R."/>
            <person name="Walstead R."/>
            <person name="Shah Z."/>
            <person name="Kiflezghi M."/>
            <person name="Wade K."/>
            <person name="Ball S.L."/>
            <person name="Bradley K.W."/>
            <person name="Asai D.J."/>
            <person name="Bowman C.A."/>
            <person name="Russell D.A."/>
            <person name="Pope W.H."/>
            <person name="Jacobs-Sera D."/>
            <person name="Hendrix R.W."/>
            <person name="Hatfull G.F."/>
        </authorList>
    </citation>
    <scope>NUCLEOTIDE SEQUENCE</scope>
</reference>
<proteinExistence type="predicted"/>
<sequence>MPRTGRQDYGRSMATISARISTRWQALRHWPTSSQSTSRRNAMVACTALAQHRAEVREVDDYISRAQPRERISAHG</sequence>
<accession>A0A2P2C384</accession>